<dbReference type="EC" id="3.1.1.96" evidence="2"/>
<dbReference type="AlphaFoldDB" id="A0A6J4VPW0"/>
<dbReference type="InterPro" id="IPR023509">
    <property type="entry name" value="DTD-like_sf"/>
</dbReference>
<dbReference type="GO" id="GO:0005737">
    <property type="term" value="C:cytoplasm"/>
    <property type="evidence" value="ECO:0007669"/>
    <property type="project" value="UniProtKB-SubCell"/>
</dbReference>
<dbReference type="PANTHER" id="PTHR10472:SF5">
    <property type="entry name" value="D-AMINOACYL-TRNA DEACYLASE 1"/>
    <property type="match status" value="1"/>
</dbReference>
<comment type="subcellular location">
    <subcellularLocation>
        <location evidence="2">Cytoplasm</location>
    </subcellularLocation>
</comment>
<comment type="function">
    <text evidence="2">An aminoacyl-tRNA editing enzyme that deacylates mischarged D-aminoacyl-tRNAs. Also deacylates mischarged glycyl-tRNA(Ala), protecting cells against glycine mischarging by AlaRS. Acts via tRNA-based rather than protein-based catalysis; rejects L-amino acids rather than detecting D-amino acids in the active site. By recycling D-aminoacyl-tRNA to D-amino acids and free tRNA molecules, this enzyme counteracts the toxicity associated with the formation of D-aminoacyl-tRNA entities in vivo and helps enforce protein L-homochirality.</text>
</comment>
<dbReference type="Pfam" id="PF02580">
    <property type="entry name" value="Tyr_Deacylase"/>
    <property type="match status" value="1"/>
</dbReference>
<protein>
    <recommendedName>
        <fullName evidence="2">D-aminoacyl-tRNA deacylase</fullName>
        <shortName evidence="2">DTD</shortName>
        <ecNumber evidence="2">3.1.1.96</ecNumber>
    </recommendedName>
    <alternativeName>
        <fullName evidence="2">Gly-tRNA(Ala) deacylase</fullName>
        <ecNumber evidence="2">3.1.1.-</ecNumber>
    </alternativeName>
</protein>
<organism evidence="3">
    <name type="scientific">uncultured Thermomicrobiales bacterium</name>
    <dbReference type="NCBI Taxonomy" id="1645740"/>
    <lineage>
        <taxon>Bacteria</taxon>
        <taxon>Pseudomonadati</taxon>
        <taxon>Thermomicrobiota</taxon>
        <taxon>Thermomicrobia</taxon>
        <taxon>Thermomicrobiales</taxon>
        <taxon>environmental samples</taxon>
    </lineage>
</organism>
<dbReference type="FunFam" id="3.50.80.10:FF:000001">
    <property type="entry name" value="D-aminoacyl-tRNA deacylase"/>
    <property type="match status" value="1"/>
</dbReference>
<comment type="subunit">
    <text evidence="2">Homodimer.</text>
</comment>
<accession>A0A6J4VPW0</accession>
<keyword evidence="2" id="KW-0820">tRNA-binding</keyword>
<dbReference type="GO" id="GO:0000049">
    <property type="term" value="F:tRNA binding"/>
    <property type="evidence" value="ECO:0007669"/>
    <property type="project" value="UniProtKB-UniRule"/>
</dbReference>
<evidence type="ECO:0000313" key="3">
    <source>
        <dbReference type="EMBL" id="CAA9585199.1"/>
    </source>
</evidence>
<proteinExistence type="inferred from homology"/>
<dbReference type="GO" id="GO:0019478">
    <property type="term" value="P:D-amino acid catabolic process"/>
    <property type="evidence" value="ECO:0007669"/>
    <property type="project" value="UniProtKB-UniRule"/>
</dbReference>
<comment type="similarity">
    <text evidence="1 2">Belongs to the DTD family.</text>
</comment>
<comment type="catalytic activity">
    <reaction evidence="2">
        <text>glycyl-tRNA(Ala) + H2O = tRNA(Ala) + glycine + H(+)</text>
        <dbReference type="Rhea" id="RHEA:53744"/>
        <dbReference type="Rhea" id="RHEA-COMP:9657"/>
        <dbReference type="Rhea" id="RHEA-COMP:13640"/>
        <dbReference type="ChEBI" id="CHEBI:15377"/>
        <dbReference type="ChEBI" id="CHEBI:15378"/>
        <dbReference type="ChEBI" id="CHEBI:57305"/>
        <dbReference type="ChEBI" id="CHEBI:78442"/>
        <dbReference type="ChEBI" id="CHEBI:78522"/>
    </reaction>
</comment>
<dbReference type="Gene3D" id="3.50.80.10">
    <property type="entry name" value="D-tyrosyl-tRNA(Tyr) deacylase"/>
    <property type="match status" value="1"/>
</dbReference>
<gene>
    <name evidence="2" type="primary">dtd</name>
    <name evidence="3" type="ORF">AVDCRST_MAG59-5390</name>
</gene>
<dbReference type="EMBL" id="CADCWF010000376">
    <property type="protein sequence ID" value="CAA9585199.1"/>
    <property type="molecule type" value="Genomic_DNA"/>
</dbReference>
<comment type="domain">
    <text evidence="2">A Gly-cisPro motif from one monomer fits into the active site of the other monomer to allow specific chiral rejection of L-amino acids.</text>
</comment>
<dbReference type="NCBIfam" id="TIGR00256">
    <property type="entry name" value="D-aminoacyl-tRNA deacylase"/>
    <property type="match status" value="1"/>
</dbReference>
<keyword evidence="2" id="KW-0963">Cytoplasm</keyword>
<dbReference type="GO" id="GO:0043908">
    <property type="term" value="F:Ser(Gly)-tRNA(Ala) hydrolase activity"/>
    <property type="evidence" value="ECO:0007669"/>
    <property type="project" value="UniProtKB-UniRule"/>
</dbReference>
<name>A0A6J4VPW0_9BACT</name>
<dbReference type="EC" id="3.1.1.-" evidence="2"/>
<keyword evidence="2 3" id="KW-0378">Hydrolase</keyword>
<evidence type="ECO:0000256" key="1">
    <source>
        <dbReference type="ARBA" id="ARBA00009673"/>
    </source>
</evidence>
<evidence type="ECO:0000256" key="2">
    <source>
        <dbReference type="HAMAP-Rule" id="MF_00518"/>
    </source>
</evidence>
<reference evidence="3" key="1">
    <citation type="submission" date="2020-02" db="EMBL/GenBank/DDBJ databases">
        <authorList>
            <person name="Meier V. D."/>
        </authorList>
    </citation>
    <scope>NUCLEOTIDE SEQUENCE</scope>
    <source>
        <strain evidence="3">AVDCRST_MAG59</strain>
    </source>
</reference>
<dbReference type="HAMAP" id="MF_00518">
    <property type="entry name" value="Deacylase_Dtd"/>
    <property type="match status" value="1"/>
</dbReference>
<sequence>MRVLLQRVTEARVEVASETVGETGPGFLLLVGVGHGDGETEAALLASKVANLRLFPDAAGAMNRSALDLFAAGEPVGMLVVSQFTLYADGRKGRRPSFTGAAPPAVAEPLVGAFAAALRGFGLPVAEGRFGAAMRVSLVNDGPVTLWLDSAEFTGRRG</sequence>
<dbReference type="InterPro" id="IPR003732">
    <property type="entry name" value="Daa-tRNA_deacyls_DTD"/>
</dbReference>
<keyword evidence="2" id="KW-0694">RNA-binding</keyword>
<dbReference type="SUPFAM" id="SSF69500">
    <property type="entry name" value="DTD-like"/>
    <property type="match status" value="1"/>
</dbReference>
<dbReference type="GO" id="GO:0051500">
    <property type="term" value="F:D-tyrosyl-tRNA(Tyr) deacylase activity"/>
    <property type="evidence" value="ECO:0007669"/>
    <property type="project" value="TreeGrafter"/>
</dbReference>
<dbReference type="PANTHER" id="PTHR10472">
    <property type="entry name" value="D-TYROSYL-TRNA TYR DEACYLASE"/>
    <property type="match status" value="1"/>
</dbReference>
<feature type="short sequence motif" description="Gly-cisPro motif, important for rejection of L-amino acids" evidence="2">
    <location>
        <begin position="142"/>
        <end position="143"/>
    </location>
</feature>
<comment type="catalytic activity">
    <reaction evidence="2">
        <text>a D-aminoacyl-tRNA + H2O = a tRNA + a D-alpha-amino acid + H(+)</text>
        <dbReference type="Rhea" id="RHEA:13953"/>
        <dbReference type="Rhea" id="RHEA-COMP:10123"/>
        <dbReference type="Rhea" id="RHEA-COMP:10124"/>
        <dbReference type="ChEBI" id="CHEBI:15377"/>
        <dbReference type="ChEBI" id="CHEBI:15378"/>
        <dbReference type="ChEBI" id="CHEBI:59871"/>
        <dbReference type="ChEBI" id="CHEBI:78442"/>
        <dbReference type="ChEBI" id="CHEBI:79333"/>
        <dbReference type="EC" id="3.1.1.96"/>
    </reaction>
</comment>
<dbReference type="GO" id="GO:0106026">
    <property type="term" value="F:Gly-tRNA(Ala) deacylase activity"/>
    <property type="evidence" value="ECO:0007669"/>
    <property type="project" value="UniProtKB-UniRule"/>
</dbReference>